<protein>
    <submittedName>
        <fullName evidence="2">Uncharacterized protein</fullName>
    </submittedName>
</protein>
<evidence type="ECO:0000313" key="2">
    <source>
        <dbReference type="EnsemblPlants" id="HORVU.MOREX.r3.3HG0293410.1.CDS1"/>
    </source>
</evidence>
<feature type="compositionally biased region" description="Low complexity" evidence="1">
    <location>
        <begin position="15"/>
        <end position="33"/>
    </location>
</feature>
<dbReference type="AlphaFoldDB" id="A0A8I6XPI7"/>
<feature type="compositionally biased region" description="Low complexity" evidence="1">
    <location>
        <begin position="88"/>
        <end position="105"/>
    </location>
</feature>
<proteinExistence type="predicted"/>
<reference evidence="3" key="1">
    <citation type="journal article" date="2012" name="Nature">
        <title>A physical, genetic and functional sequence assembly of the barley genome.</title>
        <authorList>
            <consortium name="The International Barley Genome Sequencing Consortium"/>
            <person name="Mayer K.F."/>
            <person name="Waugh R."/>
            <person name="Brown J.W."/>
            <person name="Schulman A."/>
            <person name="Langridge P."/>
            <person name="Platzer M."/>
            <person name="Fincher G.B."/>
            <person name="Muehlbauer G.J."/>
            <person name="Sato K."/>
            <person name="Close T.J."/>
            <person name="Wise R.P."/>
            <person name="Stein N."/>
        </authorList>
    </citation>
    <scope>NUCLEOTIDE SEQUENCE [LARGE SCALE GENOMIC DNA]</scope>
    <source>
        <strain evidence="3">cv. Morex</strain>
    </source>
</reference>
<evidence type="ECO:0000313" key="3">
    <source>
        <dbReference type="Proteomes" id="UP000011116"/>
    </source>
</evidence>
<reference evidence="2" key="3">
    <citation type="submission" date="2022-01" db="UniProtKB">
        <authorList>
            <consortium name="EnsemblPlants"/>
        </authorList>
    </citation>
    <scope>IDENTIFICATION</scope>
    <source>
        <strain evidence="2">subsp. vulgare</strain>
    </source>
</reference>
<sequence length="111" mass="11017">MSLEHVHTVGGTWLAQASPSSHASPAASATARPRSPPPSRGRCPTRSWRGASGTGTSPGAPWASTRRSDAGVAVAAAKAWARRPPPAAAAAWPRSPAAEAAAPDGTCSGDG</sequence>
<name>A0A8I6XPI7_HORVV</name>
<organism evidence="2 3">
    <name type="scientific">Hordeum vulgare subsp. vulgare</name>
    <name type="common">Domesticated barley</name>
    <dbReference type="NCBI Taxonomy" id="112509"/>
    <lineage>
        <taxon>Eukaryota</taxon>
        <taxon>Viridiplantae</taxon>
        <taxon>Streptophyta</taxon>
        <taxon>Embryophyta</taxon>
        <taxon>Tracheophyta</taxon>
        <taxon>Spermatophyta</taxon>
        <taxon>Magnoliopsida</taxon>
        <taxon>Liliopsida</taxon>
        <taxon>Poales</taxon>
        <taxon>Poaceae</taxon>
        <taxon>BOP clade</taxon>
        <taxon>Pooideae</taxon>
        <taxon>Triticodae</taxon>
        <taxon>Triticeae</taxon>
        <taxon>Hordeinae</taxon>
        <taxon>Hordeum</taxon>
    </lineage>
</organism>
<dbReference type="Gramene" id="HORVU.MOREX.r3.3HG0293410.1">
    <property type="protein sequence ID" value="HORVU.MOREX.r3.3HG0293410.1.CDS1"/>
    <property type="gene ID" value="HORVU.MOREX.r3.3HG0293410"/>
</dbReference>
<feature type="compositionally biased region" description="Low complexity" evidence="1">
    <location>
        <begin position="70"/>
        <end position="79"/>
    </location>
</feature>
<dbReference type="EnsemblPlants" id="HORVU.MOREX.r3.3HG0293410.1">
    <property type="protein sequence ID" value="HORVU.MOREX.r3.3HG0293410.1.CDS1"/>
    <property type="gene ID" value="HORVU.MOREX.r3.3HG0293410"/>
</dbReference>
<keyword evidence="3" id="KW-1185">Reference proteome</keyword>
<feature type="region of interest" description="Disordered" evidence="1">
    <location>
        <begin position="1"/>
        <end position="111"/>
    </location>
</feature>
<dbReference type="Proteomes" id="UP000011116">
    <property type="component" value="Chromosome 3H"/>
</dbReference>
<accession>A0A8I6XPI7</accession>
<evidence type="ECO:0000256" key="1">
    <source>
        <dbReference type="SAM" id="MobiDB-lite"/>
    </source>
</evidence>
<reference evidence="2" key="2">
    <citation type="submission" date="2020-10" db="EMBL/GenBank/DDBJ databases">
        <authorList>
            <person name="Scholz U."/>
            <person name="Mascher M."/>
            <person name="Fiebig A."/>
        </authorList>
    </citation>
    <scope>NUCLEOTIDE SEQUENCE [LARGE SCALE GENOMIC DNA]</scope>
    <source>
        <strain evidence="2">cv. Morex</strain>
    </source>
</reference>
<dbReference type="Gramene" id="HORVU.MOREX.r2.3HG0244070.1">
    <property type="protein sequence ID" value="HORVU.MOREX.r2.3HG0244070.1.CDS.1"/>
    <property type="gene ID" value="HORVU.MOREX.r2.3HG0244070"/>
</dbReference>